<accession>A0A1I3LR91</accession>
<proteinExistence type="predicted"/>
<reference evidence="2" key="1">
    <citation type="submission" date="2016-10" db="EMBL/GenBank/DDBJ databases">
        <authorList>
            <person name="Varghese N."/>
            <person name="Submissions S."/>
        </authorList>
    </citation>
    <scope>NUCLEOTIDE SEQUENCE [LARGE SCALE GENOMIC DNA]</scope>
    <source>
        <strain evidence="2">XBD1002</strain>
    </source>
</reference>
<evidence type="ECO:0000313" key="1">
    <source>
        <dbReference type="EMBL" id="SFI86986.1"/>
    </source>
</evidence>
<dbReference type="Proteomes" id="UP000182737">
    <property type="component" value="Unassembled WGS sequence"/>
</dbReference>
<keyword evidence="2" id="KW-1185">Reference proteome</keyword>
<organism evidence="1 2">
    <name type="scientific">Treponema bryantii</name>
    <dbReference type="NCBI Taxonomy" id="163"/>
    <lineage>
        <taxon>Bacteria</taxon>
        <taxon>Pseudomonadati</taxon>
        <taxon>Spirochaetota</taxon>
        <taxon>Spirochaetia</taxon>
        <taxon>Spirochaetales</taxon>
        <taxon>Treponemataceae</taxon>
        <taxon>Treponema</taxon>
    </lineage>
</organism>
<name>A0A1I3LR91_9SPIR</name>
<dbReference type="RefSeq" id="WP_074932373.1">
    <property type="nucleotide sequence ID" value="NZ_FORI01000007.1"/>
</dbReference>
<gene>
    <name evidence="1" type="ORF">SAMN04487775_107135</name>
</gene>
<dbReference type="AlphaFoldDB" id="A0A1I3LR91"/>
<protein>
    <submittedName>
        <fullName evidence="1">Uncharacterized protein</fullName>
    </submittedName>
</protein>
<evidence type="ECO:0000313" key="2">
    <source>
        <dbReference type="Proteomes" id="UP000182737"/>
    </source>
</evidence>
<dbReference type="OrthoDB" id="9915917at2"/>
<sequence length="263" mass="30824">MSEWRDIWKQAVKTSQNAILSGKVEEEFSKLRNTVDENNFKPYQDDKMVDFEEGIAYECIGNYDKAIEIYERSASPKGLHVNHWKYRAGLCLERAKRKKRGECFSDVFGENYLSLNSSDKKTHEIIQWDAFYEIHSFVHIPSHIRYLAISSISRIDSEPEMAIVIFRTCLEDIIRILYPNEYQENEEQRNSLGPLLHNLFKSKKLFTIENNNDFKKDYCKIIKDRGDDAAHGNEITYSPSYISDTIIKFIEILKKADKEIAEL</sequence>
<dbReference type="EMBL" id="FORI01000007">
    <property type="protein sequence ID" value="SFI86986.1"/>
    <property type="molecule type" value="Genomic_DNA"/>
</dbReference>